<keyword evidence="2" id="KW-1185">Reference proteome</keyword>
<dbReference type="InterPro" id="IPR011008">
    <property type="entry name" value="Dimeric_a/b-barrel"/>
</dbReference>
<name>A0A1V9FEK8_9BACT</name>
<sequence>MKRYTLALDLKDDPALIAEYEHWHRAENGWPEIKKSIIAAGIANMEIYRTGNRLFMIMETEAHFSFETKKALDANNRKVQEWEQLMWKFQQPLPWAGEGEKWLVMKKIFELHPNKTNNNE</sequence>
<evidence type="ECO:0000313" key="2">
    <source>
        <dbReference type="Proteomes" id="UP000192276"/>
    </source>
</evidence>
<dbReference type="PANTHER" id="PTHR43239">
    <property type="entry name" value="UPF0734 PROTEIN DDB_G0273871/DDB_G0273177"/>
    <property type="match status" value="1"/>
</dbReference>
<dbReference type="RefSeq" id="WP_081168143.1">
    <property type="nucleotide sequence ID" value="NZ_LWBP01000196.1"/>
</dbReference>
<dbReference type="AlphaFoldDB" id="A0A1V9FEK8"/>
<dbReference type="EMBL" id="LWBP01000196">
    <property type="protein sequence ID" value="OQP56782.1"/>
    <property type="molecule type" value="Genomic_DNA"/>
</dbReference>
<proteinExistence type="predicted"/>
<reference evidence="2" key="1">
    <citation type="submission" date="2016-04" db="EMBL/GenBank/DDBJ databases">
        <authorList>
            <person name="Chen L."/>
            <person name="Zhuang W."/>
            <person name="Wang G."/>
        </authorList>
    </citation>
    <scope>NUCLEOTIDE SEQUENCE [LARGE SCALE GENOMIC DNA]</scope>
    <source>
        <strain evidence="2">208</strain>
    </source>
</reference>
<organism evidence="1 2">
    <name type="scientific">Niastella populi</name>
    <dbReference type="NCBI Taxonomy" id="550983"/>
    <lineage>
        <taxon>Bacteria</taxon>
        <taxon>Pseudomonadati</taxon>
        <taxon>Bacteroidota</taxon>
        <taxon>Chitinophagia</taxon>
        <taxon>Chitinophagales</taxon>
        <taxon>Chitinophagaceae</taxon>
        <taxon>Niastella</taxon>
    </lineage>
</organism>
<evidence type="ECO:0000313" key="1">
    <source>
        <dbReference type="EMBL" id="OQP56782.1"/>
    </source>
</evidence>
<dbReference type="GO" id="GO:0016857">
    <property type="term" value="F:racemase and epimerase activity, acting on carbohydrates and derivatives"/>
    <property type="evidence" value="ECO:0007669"/>
    <property type="project" value="InterPro"/>
</dbReference>
<protein>
    <submittedName>
        <fullName evidence="1">L-fucose mutarotase</fullName>
    </submittedName>
</protein>
<comment type="caution">
    <text evidence="1">The sequence shown here is derived from an EMBL/GenBank/DDBJ whole genome shotgun (WGS) entry which is preliminary data.</text>
</comment>
<dbReference type="OrthoDB" id="1430580at2"/>
<accession>A0A1V9FEK8</accession>
<gene>
    <name evidence="1" type="ORF">A4R26_25380</name>
</gene>
<dbReference type="PANTHER" id="PTHR43239:SF1">
    <property type="entry name" value="UPF0734 PROTEIN DDB_G0273871_DDB_G0273177"/>
    <property type="match status" value="1"/>
</dbReference>
<dbReference type="Gene3D" id="3.30.70.100">
    <property type="match status" value="1"/>
</dbReference>
<dbReference type="Pfam" id="PF05336">
    <property type="entry name" value="rhaM"/>
    <property type="match status" value="1"/>
</dbReference>
<dbReference type="InterPro" id="IPR008000">
    <property type="entry name" value="Rham/fucose_mutarotase"/>
</dbReference>
<dbReference type="InterPro" id="IPR052996">
    <property type="entry name" value="Carb_Metab_Mutarotase"/>
</dbReference>
<dbReference type="Proteomes" id="UP000192276">
    <property type="component" value="Unassembled WGS sequence"/>
</dbReference>
<dbReference type="SUPFAM" id="SSF54909">
    <property type="entry name" value="Dimeric alpha+beta barrel"/>
    <property type="match status" value="1"/>
</dbReference>
<dbReference type="STRING" id="550983.A4R26_25380"/>